<evidence type="ECO:0000256" key="4">
    <source>
        <dbReference type="ARBA" id="ARBA00022912"/>
    </source>
</evidence>
<dbReference type="CDD" id="cd16343">
    <property type="entry name" value="LMWPTP"/>
    <property type="match status" value="1"/>
</dbReference>
<dbReference type="PANTHER" id="PTHR11717:SF7">
    <property type="entry name" value="LOW MOLECULAR WEIGHT PHOSPHOTYROSINE PROTEIN PHOSPHATASE"/>
    <property type="match status" value="1"/>
</dbReference>
<dbReference type="GO" id="GO:0004725">
    <property type="term" value="F:protein tyrosine phosphatase activity"/>
    <property type="evidence" value="ECO:0007669"/>
    <property type="project" value="UniProtKB-EC"/>
</dbReference>
<feature type="active site" description="Proton donor" evidence="6">
    <location>
        <position position="125"/>
    </location>
</feature>
<dbReference type="InterPro" id="IPR017867">
    <property type="entry name" value="Tyr_phospatase_low_mol_wt"/>
</dbReference>
<evidence type="ECO:0000256" key="5">
    <source>
        <dbReference type="ARBA" id="ARBA00051722"/>
    </source>
</evidence>
<dbReference type="Pfam" id="PF01451">
    <property type="entry name" value="LMWPc"/>
    <property type="match status" value="1"/>
</dbReference>
<protein>
    <recommendedName>
        <fullName evidence="2">protein-tyrosine-phosphatase</fullName>
        <ecNumber evidence="2">3.1.3.48</ecNumber>
    </recommendedName>
</protein>
<dbReference type="Proteomes" id="UP000095546">
    <property type="component" value="Unassembled WGS sequence"/>
</dbReference>
<evidence type="ECO:0000259" key="7">
    <source>
        <dbReference type="SMART" id="SM00226"/>
    </source>
</evidence>
<evidence type="ECO:0000256" key="1">
    <source>
        <dbReference type="ARBA" id="ARBA00011063"/>
    </source>
</evidence>
<dbReference type="InterPro" id="IPR050438">
    <property type="entry name" value="LMW_PTPase"/>
</dbReference>
<dbReference type="PANTHER" id="PTHR11717">
    <property type="entry name" value="LOW MOLECULAR WEIGHT PROTEIN TYROSINE PHOSPHATASE"/>
    <property type="match status" value="1"/>
</dbReference>
<keyword evidence="9" id="KW-1185">Reference proteome</keyword>
<evidence type="ECO:0000313" key="9">
    <source>
        <dbReference type="Proteomes" id="UP000095546"/>
    </source>
</evidence>
<name>A0A173YEV5_9FIRM</name>
<dbReference type="OrthoDB" id="9784339at2"/>
<dbReference type="SMART" id="SM00226">
    <property type="entry name" value="LMWPc"/>
    <property type="match status" value="1"/>
</dbReference>
<comment type="similarity">
    <text evidence="1">Belongs to the low molecular weight phosphotyrosine protein phosphatase family.</text>
</comment>
<dbReference type="EC" id="3.1.3.48" evidence="2"/>
<dbReference type="InterPro" id="IPR023485">
    <property type="entry name" value="Ptyr_pPase"/>
</dbReference>
<evidence type="ECO:0000256" key="3">
    <source>
        <dbReference type="ARBA" id="ARBA00022801"/>
    </source>
</evidence>
<accession>A0A173YEV5</accession>
<dbReference type="Gene3D" id="3.40.50.2300">
    <property type="match status" value="1"/>
</dbReference>
<sequence>MKKQKLLFVCHGNICRSTMAEFVMKDLVQKAGLEDVFTIDSAACRRDEIGSDTHWGTKQKLREMGVPFTPRHARQITSADYAKYDWIIAMDGENMRDLQRLTHGDPAHKTALLLDFAGEHREVADPWYTGNFDATYDDVLKGCRALLSSLTKPAR</sequence>
<evidence type="ECO:0000256" key="2">
    <source>
        <dbReference type="ARBA" id="ARBA00013064"/>
    </source>
</evidence>
<feature type="active site" description="Nucleophile" evidence="6">
    <location>
        <position position="10"/>
    </location>
</feature>
<evidence type="ECO:0000313" key="8">
    <source>
        <dbReference type="EMBL" id="CUN61535.1"/>
    </source>
</evidence>
<comment type="catalytic activity">
    <reaction evidence="5">
        <text>O-phospho-L-tyrosyl-[protein] + H2O = L-tyrosyl-[protein] + phosphate</text>
        <dbReference type="Rhea" id="RHEA:10684"/>
        <dbReference type="Rhea" id="RHEA-COMP:10136"/>
        <dbReference type="Rhea" id="RHEA-COMP:20101"/>
        <dbReference type="ChEBI" id="CHEBI:15377"/>
        <dbReference type="ChEBI" id="CHEBI:43474"/>
        <dbReference type="ChEBI" id="CHEBI:46858"/>
        <dbReference type="ChEBI" id="CHEBI:61978"/>
        <dbReference type="EC" id="3.1.3.48"/>
    </reaction>
</comment>
<feature type="active site" evidence="6">
    <location>
        <position position="16"/>
    </location>
</feature>
<reference evidence="8 9" key="1">
    <citation type="submission" date="2015-09" db="EMBL/GenBank/DDBJ databases">
        <authorList>
            <consortium name="Pathogen Informatics"/>
        </authorList>
    </citation>
    <scope>NUCLEOTIDE SEQUENCE [LARGE SCALE GENOMIC DNA]</scope>
    <source>
        <strain evidence="8 9">2789STDY5608828</strain>
    </source>
</reference>
<evidence type="ECO:0000256" key="6">
    <source>
        <dbReference type="PIRSR" id="PIRSR617867-1"/>
    </source>
</evidence>
<dbReference type="eggNOG" id="COG0394">
    <property type="taxonomic scope" value="Bacteria"/>
</dbReference>
<proteinExistence type="inferred from homology"/>
<dbReference type="STRING" id="187979.ERS852385_00912"/>
<dbReference type="RefSeq" id="WP_055160956.1">
    <property type="nucleotide sequence ID" value="NZ_CABIWZ010000004.1"/>
</dbReference>
<dbReference type="AlphaFoldDB" id="A0A173YEV5"/>
<dbReference type="InterPro" id="IPR036196">
    <property type="entry name" value="Ptyr_pPase_sf"/>
</dbReference>
<gene>
    <name evidence="8" type="primary">yfkJ</name>
    <name evidence="8" type="ORF">ERS852385_00912</name>
</gene>
<dbReference type="SUPFAM" id="SSF52788">
    <property type="entry name" value="Phosphotyrosine protein phosphatases I"/>
    <property type="match status" value="1"/>
</dbReference>
<keyword evidence="3 8" id="KW-0378">Hydrolase</keyword>
<dbReference type="EMBL" id="CYYU01000004">
    <property type="protein sequence ID" value="CUN61535.1"/>
    <property type="molecule type" value="Genomic_DNA"/>
</dbReference>
<organism evidence="8 9">
    <name type="scientific">Mitsuokella jalaludinii</name>
    <dbReference type="NCBI Taxonomy" id="187979"/>
    <lineage>
        <taxon>Bacteria</taxon>
        <taxon>Bacillati</taxon>
        <taxon>Bacillota</taxon>
        <taxon>Negativicutes</taxon>
        <taxon>Selenomonadales</taxon>
        <taxon>Selenomonadaceae</taxon>
        <taxon>Mitsuokella</taxon>
    </lineage>
</organism>
<dbReference type="PRINTS" id="PR00719">
    <property type="entry name" value="LMWPTPASE"/>
</dbReference>
<keyword evidence="4" id="KW-0904">Protein phosphatase</keyword>
<feature type="domain" description="Phosphotyrosine protein phosphatase I" evidence="7">
    <location>
        <begin position="4"/>
        <end position="149"/>
    </location>
</feature>